<dbReference type="CDD" id="cd05325">
    <property type="entry name" value="carb_red_sniffer_like_SDR_c"/>
    <property type="match status" value="1"/>
</dbReference>
<dbReference type="InterPro" id="IPR002347">
    <property type="entry name" value="SDR_fam"/>
</dbReference>
<dbReference type="EMBL" id="KN847334">
    <property type="protein sequence ID" value="KIW44848.1"/>
    <property type="molecule type" value="Genomic_DNA"/>
</dbReference>
<accession>A0A0D2DPT7</accession>
<dbReference type="PANTHER" id="PTHR43544">
    <property type="entry name" value="SHORT-CHAIN DEHYDROGENASE/REDUCTASE"/>
    <property type="match status" value="1"/>
</dbReference>
<dbReference type="SUPFAM" id="SSF51735">
    <property type="entry name" value="NAD(P)-binding Rossmann-fold domains"/>
    <property type="match status" value="1"/>
</dbReference>
<proteinExistence type="inferred from homology"/>
<evidence type="ECO:0000313" key="5">
    <source>
        <dbReference type="Proteomes" id="UP000053342"/>
    </source>
</evidence>
<evidence type="ECO:0000256" key="3">
    <source>
        <dbReference type="ARBA" id="ARBA00023002"/>
    </source>
</evidence>
<dbReference type="Proteomes" id="UP000053342">
    <property type="component" value="Unassembled WGS sequence"/>
</dbReference>
<evidence type="ECO:0000313" key="4">
    <source>
        <dbReference type="EMBL" id="KIW44848.1"/>
    </source>
</evidence>
<evidence type="ECO:0008006" key="6">
    <source>
        <dbReference type="Google" id="ProtNLM"/>
    </source>
</evidence>
<dbReference type="InterPro" id="IPR036291">
    <property type="entry name" value="NAD(P)-bd_dom_sf"/>
</dbReference>
<keyword evidence="5" id="KW-1185">Reference proteome</keyword>
<dbReference type="PANTHER" id="PTHR43544:SF7">
    <property type="entry name" value="NADB-LER2"/>
    <property type="match status" value="1"/>
</dbReference>
<dbReference type="GO" id="GO:0005737">
    <property type="term" value="C:cytoplasm"/>
    <property type="evidence" value="ECO:0007669"/>
    <property type="project" value="TreeGrafter"/>
</dbReference>
<gene>
    <name evidence="4" type="ORF">PV06_03291</name>
</gene>
<dbReference type="OrthoDB" id="9876299at2759"/>
<dbReference type="GO" id="GO:0016491">
    <property type="term" value="F:oxidoreductase activity"/>
    <property type="evidence" value="ECO:0007669"/>
    <property type="project" value="UniProtKB-KW"/>
</dbReference>
<evidence type="ECO:0000256" key="1">
    <source>
        <dbReference type="ARBA" id="ARBA00006484"/>
    </source>
</evidence>
<protein>
    <recommendedName>
        <fullName evidence="6">Aflatoxin biosynthesis ketoreductase nor-1</fullName>
    </recommendedName>
</protein>
<comment type="similarity">
    <text evidence="1">Belongs to the short-chain dehydrogenases/reductases (SDR) family.</text>
</comment>
<evidence type="ECO:0000256" key="2">
    <source>
        <dbReference type="ARBA" id="ARBA00022857"/>
    </source>
</evidence>
<dbReference type="PROSITE" id="PS00061">
    <property type="entry name" value="ADH_SHORT"/>
    <property type="match status" value="1"/>
</dbReference>
<dbReference type="PRINTS" id="PR00081">
    <property type="entry name" value="GDHRDH"/>
</dbReference>
<dbReference type="RefSeq" id="XP_016265064.1">
    <property type="nucleotide sequence ID" value="XM_016404059.1"/>
</dbReference>
<organism evidence="4 5">
    <name type="scientific">Exophiala oligosperma</name>
    <dbReference type="NCBI Taxonomy" id="215243"/>
    <lineage>
        <taxon>Eukaryota</taxon>
        <taxon>Fungi</taxon>
        <taxon>Dikarya</taxon>
        <taxon>Ascomycota</taxon>
        <taxon>Pezizomycotina</taxon>
        <taxon>Eurotiomycetes</taxon>
        <taxon>Chaetothyriomycetidae</taxon>
        <taxon>Chaetothyriales</taxon>
        <taxon>Herpotrichiellaceae</taxon>
        <taxon>Exophiala</taxon>
    </lineage>
</organism>
<keyword evidence="2" id="KW-0521">NADP</keyword>
<name>A0A0D2DPT7_9EURO</name>
<dbReference type="VEuPathDB" id="FungiDB:PV06_03291"/>
<dbReference type="InterPro" id="IPR020904">
    <property type="entry name" value="Sc_DH/Rdtase_CS"/>
</dbReference>
<keyword evidence="3" id="KW-0560">Oxidoreductase</keyword>
<dbReference type="Gene3D" id="3.40.50.720">
    <property type="entry name" value="NAD(P)-binding Rossmann-like Domain"/>
    <property type="match status" value="1"/>
</dbReference>
<dbReference type="Pfam" id="PF00106">
    <property type="entry name" value="adh_short"/>
    <property type="match status" value="1"/>
</dbReference>
<dbReference type="GeneID" id="27355365"/>
<dbReference type="AlphaFoldDB" id="A0A0D2DPT7"/>
<dbReference type="InterPro" id="IPR051468">
    <property type="entry name" value="Fungal_SecMetab_SDRs"/>
</dbReference>
<reference evidence="4 5" key="1">
    <citation type="submission" date="2015-01" db="EMBL/GenBank/DDBJ databases">
        <title>The Genome Sequence of Exophiala oligosperma CBS72588.</title>
        <authorList>
            <consortium name="The Broad Institute Genomics Platform"/>
            <person name="Cuomo C."/>
            <person name="de Hoog S."/>
            <person name="Gorbushina A."/>
            <person name="Stielow B."/>
            <person name="Teixiera M."/>
            <person name="Abouelleil A."/>
            <person name="Chapman S.B."/>
            <person name="Priest M."/>
            <person name="Young S.K."/>
            <person name="Wortman J."/>
            <person name="Nusbaum C."/>
            <person name="Birren B."/>
        </authorList>
    </citation>
    <scope>NUCLEOTIDE SEQUENCE [LARGE SCALE GENOMIC DNA]</scope>
    <source>
        <strain evidence="4 5">CBS 72588</strain>
    </source>
</reference>
<sequence>MSTKYLITGANRGLGRGFVSAYLNRPNSVVIAAVRNPSEECIKDLQSLPKAATSSLVVVKIDSSSETDAAAAVEQLQNEHGITGLDVVIANAGMSPQMARVEAASPPDLNQAFQVNVVGPTVLFSAVAPLLKGSQNKPKFVTISSVMGTIGRMEQYPMPVASYGMSKAALNYITKKIHVENEHLIAFPVHPGWVQTDMGNAGARLAGVERAPTTIEDSISGLTKLIDESTRDSHSGKFWSYDGTTIAW</sequence>